<evidence type="ECO:0000259" key="8">
    <source>
        <dbReference type="SMART" id="SM00014"/>
    </source>
</evidence>
<gene>
    <name evidence="9" type="ORF">PaecuDRAFT_1288</name>
</gene>
<keyword evidence="10" id="KW-1185">Reference proteome</keyword>
<evidence type="ECO:0000256" key="5">
    <source>
        <dbReference type="ARBA" id="ARBA00022989"/>
    </source>
</evidence>
<keyword evidence="3 7" id="KW-0812">Transmembrane</keyword>
<feature type="transmembrane region" description="Helical" evidence="7">
    <location>
        <begin position="35"/>
        <end position="55"/>
    </location>
</feature>
<dbReference type="InterPro" id="IPR036938">
    <property type="entry name" value="PAP2/HPO_sf"/>
</dbReference>
<organism evidence="9 10">
    <name type="scientific">Paenibacillus curdlanolyticus YK9</name>
    <dbReference type="NCBI Taxonomy" id="717606"/>
    <lineage>
        <taxon>Bacteria</taxon>
        <taxon>Bacillati</taxon>
        <taxon>Bacillota</taxon>
        <taxon>Bacilli</taxon>
        <taxon>Bacillales</taxon>
        <taxon>Paenibacillaceae</taxon>
        <taxon>Paenibacillus</taxon>
    </lineage>
</organism>
<name>E0I6L6_9BACL</name>
<dbReference type="STRING" id="717606.PaecuDRAFT_1288"/>
<evidence type="ECO:0000256" key="4">
    <source>
        <dbReference type="ARBA" id="ARBA00022801"/>
    </source>
</evidence>
<reference evidence="9 10" key="1">
    <citation type="submission" date="2010-07" db="EMBL/GenBank/DDBJ databases">
        <title>The draft genome of Paenibacillus curdlanolyticus YK9.</title>
        <authorList>
            <consortium name="US DOE Joint Genome Institute (JGI-PGF)"/>
            <person name="Lucas S."/>
            <person name="Copeland A."/>
            <person name="Lapidus A."/>
            <person name="Cheng J.-F."/>
            <person name="Bruce D."/>
            <person name="Goodwin L."/>
            <person name="Pitluck S."/>
            <person name="Land M.L."/>
            <person name="Hauser L."/>
            <person name="Chang Y.-J."/>
            <person name="Jeffries C."/>
            <person name="Anderson I.J."/>
            <person name="Johnson E."/>
            <person name="Loganathan U."/>
            <person name="Mulhopadhyay B."/>
            <person name="Kyrpides N."/>
            <person name="Woyke T.J."/>
        </authorList>
    </citation>
    <scope>NUCLEOTIDE SEQUENCE [LARGE SCALE GENOMIC DNA]</scope>
    <source>
        <strain evidence="9 10">YK9</strain>
    </source>
</reference>
<dbReference type="PANTHER" id="PTHR14969:SF62">
    <property type="entry name" value="DECAPRENYLPHOSPHORYL-5-PHOSPHORIBOSE PHOSPHATASE RV3807C-RELATED"/>
    <property type="match status" value="1"/>
</dbReference>
<proteinExistence type="predicted"/>
<dbReference type="Proteomes" id="UP000005387">
    <property type="component" value="Unassembled WGS sequence"/>
</dbReference>
<dbReference type="GO" id="GO:0005886">
    <property type="term" value="C:plasma membrane"/>
    <property type="evidence" value="ECO:0007669"/>
    <property type="project" value="UniProtKB-SubCell"/>
</dbReference>
<evidence type="ECO:0000256" key="7">
    <source>
        <dbReference type="SAM" id="Phobius"/>
    </source>
</evidence>
<keyword evidence="6 7" id="KW-0472">Membrane</keyword>
<comment type="subcellular location">
    <subcellularLocation>
        <location evidence="1">Cell membrane</location>
        <topology evidence="1">Multi-pass membrane protein</topology>
    </subcellularLocation>
</comment>
<dbReference type="PANTHER" id="PTHR14969">
    <property type="entry name" value="SPHINGOSINE-1-PHOSPHATE PHOSPHOHYDROLASE"/>
    <property type="match status" value="1"/>
</dbReference>
<evidence type="ECO:0000313" key="10">
    <source>
        <dbReference type="Proteomes" id="UP000005387"/>
    </source>
</evidence>
<dbReference type="OrthoDB" id="9789113at2"/>
<dbReference type="InterPro" id="IPR000326">
    <property type="entry name" value="PAP2/HPO"/>
</dbReference>
<keyword evidence="4" id="KW-0378">Hydrolase</keyword>
<feature type="domain" description="Phosphatidic acid phosphatase type 2/haloperoxidase" evidence="8">
    <location>
        <begin position="70"/>
        <end position="180"/>
    </location>
</feature>
<protein>
    <submittedName>
        <fullName evidence="9">Phosphoesterase PA-phosphatase related protein</fullName>
    </submittedName>
</protein>
<dbReference type="SMART" id="SM00014">
    <property type="entry name" value="acidPPc"/>
    <property type="match status" value="1"/>
</dbReference>
<dbReference type="Pfam" id="PF01569">
    <property type="entry name" value="PAP2"/>
    <property type="match status" value="1"/>
</dbReference>
<dbReference type="SUPFAM" id="SSF48317">
    <property type="entry name" value="Acid phosphatase/Vanadium-dependent haloperoxidase"/>
    <property type="match status" value="1"/>
</dbReference>
<evidence type="ECO:0000256" key="2">
    <source>
        <dbReference type="ARBA" id="ARBA00022475"/>
    </source>
</evidence>
<dbReference type="EMBL" id="AEDD01000003">
    <property type="protein sequence ID" value="EFM11682.1"/>
    <property type="molecule type" value="Genomic_DNA"/>
</dbReference>
<evidence type="ECO:0000256" key="6">
    <source>
        <dbReference type="ARBA" id="ARBA00023136"/>
    </source>
</evidence>
<evidence type="ECO:0000256" key="1">
    <source>
        <dbReference type="ARBA" id="ARBA00004651"/>
    </source>
</evidence>
<dbReference type="AlphaFoldDB" id="E0I6L6"/>
<dbReference type="Gene3D" id="1.20.144.10">
    <property type="entry name" value="Phosphatidic acid phosphatase type 2/haloperoxidase"/>
    <property type="match status" value="1"/>
</dbReference>
<feature type="transmembrane region" description="Helical" evidence="7">
    <location>
        <begin position="165"/>
        <end position="183"/>
    </location>
</feature>
<dbReference type="eggNOG" id="COG0671">
    <property type="taxonomic scope" value="Bacteria"/>
</dbReference>
<evidence type="ECO:0000256" key="3">
    <source>
        <dbReference type="ARBA" id="ARBA00022692"/>
    </source>
</evidence>
<keyword evidence="2" id="KW-1003">Cell membrane</keyword>
<keyword evidence="5 7" id="KW-1133">Transmembrane helix</keyword>
<feature type="transmembrane region" description="Helical" evidence="7">
    <location>
        <begin position="67"/>
        <end position="85"/>
    </location>
</feature>
<dbReference type="CDD" id="cd01610">
    <property type="entry name" value="PAP2_like"/>
    <property type="match status" value="1"/>
</dbReference>
<dbReference type="GO" id="GO:0016787">
    <property type="term" value="F:hydrolase activity"/>
    <property type="evidence" value="ECO:0007669"/>
    <property type="project" value="UniProtKB-KW"/>
</dbReference>
<dbReference type="RefSeq" id="WP_006037303.1">
    <property type="nucleotide sequence ID" value="NZ_AEDD01000003.1"/>
</dbReference>
<accession>E0I6L6</accession>
<sequence length="185" mass="20432">MERMMGWLRTQDRQLLLIANKRSANRWIQACLGRWLGTITHMGGATFTLATGLLIALASSSDLWRTAGWQCLLAVALSHLPVAIMKRRFRRLRPYQKLPFINACHHPLQDSSFPSGHTTAIFSWLLPLTLAASASALYMIPAALLVGLSVAWSRMYLGLHYPSDVTAGFLLGTATSASIVSLWPI</sequence>
<evidence type="ECO:0000313" key="9">
    <source>
        <dbReference type="EMBL" id="EFM11682.1"/>
    </source>
</evidence>
<feature type="transmembrane region" description="Helical" evidence="7">
    <location>
        <begin position="121"/>
        <end position="145"/>
    </location>
</feature>